<protein>
    <submittedName>
        <fullName evidence="2">Uncharacterized protein</fullName>
    </submittedName>
</protein>
<keyword evidence="1" id="KW-0812">Transmembrane</keyword>
<dbReference type="HOGENOM" id="CLU_3266444_0_0_9"/>
<gene>
    <name evidence="2" type="ORF">BLAHAN_05389</name>
</gene>
<dbReference type="EMBL" id="ABYU02000016">
    <property type="protein sequence ID" value="EEX21764.1"/>
    <property type="molecule type" value="Genomic_DNA"/>
</dbReference>
<dbReference type="AlphaFoldDB" id="C9L7L9"/>
<organism evidence="2 3">
    <name type="scientific">Blautia hansenii DSM 20583</name>
    <dbReference type="NCBI Taxonomy" id="537007"/>
    <lineage>
        <taxon>Bacteria</taxon>
        <taxon>Bacillati</taxon>
        <taxon>Bacillota</taxon>
        <taxon>Clostridia</taxon>
        <taxon>Lachnospirales</taxon>
        <taxon>Lachnospiraceae</taxon>
        <taxon>Blautia</taxon>
    </lineage>
</organism>
<proteinExistence type="predicted"/>
<dbReference type="Proteomes" id="UP000003755">
    <property type="component" value="Unassembled WGS sequence"/>
</dbReference>
<comment type="caution">
    <text evidence="2">The sequence shown here is derived from an EMBL/GenBank/DDBJ whole genome shotgun (WGS) entry which is preliminary data.</text>
</comment>
<keyword evidence="3" id="KW-1185">Reference proteome</keyword>
<sequence>MSDFGIMWTVVSIAAIAGMIITGKPECLCIFAIPYILTFLD</sequence>
<reference evidence="2" key="1">
    <citation type="submission" date="2009-09" db="EMBL/GenBank/DDBJ databases">
        <authorList>
            <person name="Weinstock G."/>
            <person name="Sodergren E."/>
            <person name="Clifton S."/>
            <person name="Fulton L."/>
            <person name="Fulton B."/>
            <person name="Courtney L."/>
            <person name="Fronick C."/>
            <person name="Harrison M."/>
            <person name="Strong C."/>
            <person name="Farmer C."/>
            <person name="Delahaunty K."/>
            <person name="Markovic C."/>
            <person name="Hall O."/>
            <person name="Minx P."/>
            <person name="Tomlinson C."/>
            <person name="Mitreva M."/>
            <person name="Nelson J."/>
            <person name="Hou S."/>
            <person name="Wollam A."/>
            <person name="Pepin K.H."/>
            <person name="Johnson M."/>
            <person name="Bhonagiri V."/>
            <person name="Nash W.E."/>
            <person name="Warren W."/>
            <person name="Chinwalla A."/>
            <person name="Mardis E.R."/>
            <person name="Wilson R.K."/>
        </authorList>
    </citation>
    <scope>NUCLEOTIDE SEQUENCE [LARGE SCALE GENOMIC DNA]</scope>
    <source>
        <strain evidence="2">DSM 20583</strain>
    </source>
</reference>
<evidence type="ECO:0000313" key="3">
    <source>
        <dbReference type="Proteomes" id="UP000003755"/>
    </source>
</evidence>
<accession>C9L7L9</accession>
<feature type="transmembrane region" description="Helical" evidence="1">
    <location>
        <begin position="6"/>
        <end position="37"/>
    </location>
</feature>
<name>C9L7L9_BLAHA</name>
<keyword evidence="1" id="KW-0472">Membrane</keyword>
<dbReference type="RefSeq" id="WP_003020440.1">
    <property type="nucleotide sequence ID" value="NZ_CP022413.2"/>
</dbReference>
<keyword evidence="1" id="KW-1133">Transmembrane helix</keyword>
<evidence type="ECO:0000256" key="1">
    <source>
        <dbReference type="SAM" id="Phobius"/>
    </source>
</evidence>
<dbReference type="STRING" id="537007.BLAHAN_05389"/>
<evidence type="ECO:0000313" key="2">
    <source>
        <dbReference type="EMBL" id="EEX21764.1"/>
    </source>
</evidence>